<dbReference type="PANTHER" id="PTHR30489:SF0">
    <property type="entry name" value="LIPOPROTEIN-RELEASING SYSTEM TRANSMEMBRANE PROTEIN LOLE"/>
    <property type="match status" value="1"/>
</dbReference>
<protein>
    <submittedName>
        <fullName evidence="10">Lipoprotein-releasing system permease protein</fullName>
    </submittedName>
</protein>
<evidence type="ECO:0000256" key="7">
    <source>
        <dbReference type="SAM" id="Phobius"/>
    </source>
</evidence>
<organism evidence="10 11">
    <name type="scientific">Sinomicrobium oceani</name>
    <dbReference type="NCBI Taxonomy" id="1150368"/>
    <lineage>
        <taxon>Bacteria</taxon>
        <taxon>Pseudomonadati</taxon>
        <taxon>Bacteroidota</taxon>
        <taxon>Flavobacteriia</taxon>
        <taxon>Flavobacteriales</taxon>
        <taxon>Flavobacteriaceae</taxon>
        <taxon>Sinomicrobium</taxon>
    </lineage>
</organism>
<feature type="transmembrane region" description="Helical" evidence="7">
    <location>
        <begin position="379"/>
        <end position="408"/>
    </location>
</feature>
<comment type="similarity">
    <text evidence="2">Belongs to the ABC-4 integral membrane protein family. LolC/E subfamily.</text>
</comment>
<evidence type="ECO:0000313" key="10">
    <source>
        <dbReference type="EMBL" id="SFW70076.1"/>
    </source>
</evidence>
<feature type="transmembrane region" description="Helical" evidence="7">
    <location>
        <begin position="286"/>
        <end position="311"/>
    </location>
</feature>
<keyword evidence="3" id="KW-1003">Cell membrane</keyword>
<feature type="transmembrane region" description="Helical" evidence="7">
    <location>
        <begin position="332"/>
        <end position="359"/>
    </location>
</feature>
<evidence type="ECO:0000256" key="6">
    <source>
        <dbReference type="ARBA" id="ARBA00023136"/>
    </source>
</evidence>
<evidence type="ECO:0000256" key="2">
    <source>
        <dbReference type="ARBA" id="ARBA00005236"/>
    </source>
</evidence>
<evidence type="ECO:0000256" key="3">
    <source>
        <dbReference type="ARBA" id="ARBA00022475"/>
    </source>
</evidence>
<evidence type="ECO:0000256" key="1">
    <source>
        <dbReference type="ARBA" id="ARBA00004651"/>
    </source>
</evidence>
<dbReference type="PANTHER" id="PTHR30489">
    <property type="entry name" value="LIPOPROTEIN-RELEASING SYSTEM TRANSMEMBRANE PROTEIN LOLE"/>
    <property type="match status" value="1"/>
</dbReference>
<dbReference type="GO" id="GO:0044874">
    <property type="term" value="P:lipoprotein localization to outer membrane"/>
    <property type="evidence" value="ECO:0007669"/>
    <property type="project" value="TreeGrafter"/>
</dbReference>
<dbReference type="AlphaFoldDB" id="A0A1K1RDX5"/>
<dbReference type="InterPro" id="IPR025857">
    <property type="entry name" value="MacB_PCD"/>
</dbReference>
<comment type="subcellular location">
    <subcellularLocation>
        <location evidence="1">Cell membrane</location>
        <topology evidence="1">Multi-pass membrane protein</topology>
    </subcellularLocation>
</comment>
<keyword evidence="10" id="KW-0449">Lipoprotein</keyword>
<dbReference type="GO" id="GO:0098797">
    <property type="term" value="C:plasma membrane protein complex"/>
    <property type="evidence" value="ECO:0007669"/>
    <property type="project" value="TreeGrafter"/>
</dbReference>
<feature type="domain" description="MacB-like periplasmic core" evidence="9">
    <location>
        <begin position="37"/>
        <end position="232"/>
    </location>
</feature>
<dbReference type="Proteomes" id="UP000182248">
    <property type="component" value="Unassembled WGS sequence"/>
</dbReference>
<evidence type="ECO:0000259" key="9">
    <source>
        <dbReference type="Pfam" id="PF12704"/>
    </source>
</evidence>
<reference evidence="10 11" key="1">
    <citation type="submission" date="2016-11" db="EMBL/GenBank/DDBJ databases">
        <authorList>
            <person name="Jaros S."/>
            <person name="Januszkiewicz K."/>
            <person name="Wedrychowicz H."/>
        </authorList>
    </citation>
    <scope>NUCLEOTIDE SEQUENCE [LARGE SCALE GENOMIC DNA]</scope>
    <source>
        <strain evidence="10 11">CGMCC 1.12145</strain>
    </source>
</reference>
<evidence type="ECO:0000313" key="11">
    <source>
        <dbReference type="Proteomes" id="UP000182248"/>
    </source>
</evidence>
<dbReference type="Pfam" id="PF12704">
    <property type="entry name" value="MacB_PCD"/>
    <property type="match status" value="1"/>
</dbReference>
<dbReference type="EMBL" id="FPJE01000023">
    <property type="protein sequence ID" value="SFW70076.1"/>
    <property type="molecule type" value="Genomic_DNA"/>
</dbReference>
<gene>
    <name evidence="10" type="ORF">SAMN02927921_03420</name>
</gene>
<proteinExistence type="inferred from homology"/>
<accession>A0A1K1RDX5</accession>
<dbReference type="Pfam" id="PF02687">
    <property type="entry name" value="FtsX"/>
    <property type="match status" value="1"/>
</dbReference>
<dbReference type="STRING" id="1150368.SAMN02927921_03420"/>
<sequence length="420" mass="47397">MGFVKQKGPLNLEFFIAKRIIKSKDYKSSVSAPIIKIAIAAIAIGLVMMLVAIATGVGLQHKIREKIAAFNGHIRIYNYDNNESEVSVYPVSLDQDFYPEFQNVDGVTHIQAVATKAGIIRLEDTFEGIIAKGVGKDYDWTYFGEYLVKGRLPDYTGKLNNEVLISRYLADRLHLDTDDTFYTFFLKDDESTVPNQRIFKITGIYDSGFQEFDAKFVLTDIRHIQRMNGWSADEVGNFEVFISDFDAIEEKGNEIYGKTLSTLDSETILEEYPSIFDWLGLFDFNIAIIIGILIIVGGFNMITALLVLILERTRMIGILKALGSNDWMIRKIFLYNAAYLIAIGLFWGNLLGLGLLLLQKYSGIVALDPETYYVTEVPVYIAPLYLILLNLGTLLLCLAMLLIPSYIITRIVPAKAMRFD</sequence>
<evidence type="ECO:0000259" key="8">
    <source>
        <dbReference type="Pfam" id="PF02687"/>
    </source>
</evidence>
<feature type="transmembrane region" description="Helical" evidence="7">
    <location>
        <begin position="34"/>
        <end position="59"/>
    </location>
</feature>
<keyword evidence="6 7" id="KW-0472">Membrane</keyword>
<evidence type="ECO:0000256" key="5">
    <source>
        <dbReference type="ARBA" id="ARBA00022989"/>
    </source>
</evidence>
<dbReference type="InterPro" id="IPR051447">
    <property type="entry name" value="Lipoprotein-release_system"/>
</dbReference>
<dbReference type="InterPro" id="IPR003838">
    <property type="entry name" value="ABC3_permease_C"/>
</dbReference>
<evidence type="ECO:0000256" key="4">
    <source>
        <dbReference type="ARBA" id="ARBA00022692"/>
    </source>
</evidence>
<keyword evidence="5 7" id="KW-1133">Transmembrane helix</keyword>
<keyword evidence="4 7" id="KW-0812">Transmembrane</keyword>
<keyword evidence="11" id="KW-1185">Reference proteome</keyword>
<feature type="domain" description="ABC3 transporter permease C-terminal" evidence="8">
    <location>
        <begin position="288"/>
        <end position="412"/>
    </location>
</feature>
<name>A0A1K1RDX5_9FLAO</name>